<evidence type="ECO:0000256" key="1">
    <source>
        <dbReference type="SAM" id="MobiDB-lite"/>
    </source>
</evidence>
<organism evidence="2 3">
    <name type="scientific">Pleuronectes platessa</name>
    <name type="common">European plaice</name>
    <dbReference type="NCBI Taxonomy" id="8262"/>
    <lineage>
        <taxon>Eukaryota</taxon>
        <taxon>Metazoa</taxon>
        <taxon>Chordata</taxon>
        <taxon>Craniata</taxon>
        <taxon>Vertebrata</taxon>
        <taxon>Euteleostomi</taxon>
        <taxon>Actinopterygii</taxon>
        <taxon>Neopterygii</taxon>
        <taxon>Teleostei</taxon>
        <taxon>Neoteleostei</taxon>
        <taxon>Acanthomorphata</taxon>
        <taxon>Carangaria</taxon>
        <taxon>Pleuronectiformes</taxon>
        <taxon>Pleuronectoidei</taxon>
        <taxon>Pleuronectidae</taxon>
        <taxon>Pleuronectes</taxon>
    </lineage>
</organism>
<dbReference type="EMBL" id="CADEAL010004383">
    <property type="protein sequence ID" value="CAB1458334.1"/>
    <property type="molecule type" value="Genomic_DNA"/>
</dbReference>
<feature type="region of interest" description="Disordered" evidence="1">
    <location>
        <begin position="21"/>
        <end position="42"/>
    </location>
</feature>
<proteinExistence type="predicted"/>
<keyword evidence="3" id="KW-1185">Reference proteome</keyword>
<evidence type="ECO:0000313" key="2">
    <source>
        <dbReference type="EMBL" id="CAB1458334.1"/>
    </source>
</evidence>
<comment type="caution">
    <text evidence="2">The sequence shown here is derived from an EMBL/GenBank/DDBJ whole genome shotgun (WGS) entry which is preliminary data.</text>
</comment>
<name>A0A9N7VYU7_PLEPL</name>
<sequence>MREKELMDEIMELTRNLSTSVVSAGGRGSGSRDSILHGGGRRELDPETKALVVAGVCGSGWVTGQPPTLTLYLSLAFFSSCPPSISLLNGEEDPRGTMAFFCPHYHPGTSVLSTRPLLRPTLPSFCFGLQILVQLVRGLQGLPIPVRAPKAATSPACGSLPGALYFGCFLGDLDT</sequence>
<reference evidence="2" key="1">
    <citation type="submission" date="2020-03" db="EMBL/GenBank/DDBJ databases">
        <authorList>
            <person name="Weist P."/>
        </authorList>
    </citation>
    <scope>NUCLEOTIDE SEQUENCE</scope>
</reference>
<accession>A0A9N7VYU7</accession>
<protein>
    <submittedName>
        <fullName evidence="2">Uncharacterized protein</fullName>
    </submittedName>
</protein>
<evidence type="ECO:0000313" key="3">
    <source>
        <dbReference type="Proteomes" id="UP001153269"/>
    </source>
</evidence>
<dbReference type="Proteomes" id="UP001153269">
    <property type="component" value="Unassembled WGS sequence"/>
</dbReference>
<gene>
    <name evidence="2" type="ORF">PLEPLA_LOCUS46164</name>
</gene>
<dbReference type="AlphaFoldDB" id="A0A9N7VYU7"/>